<feature type="region of interest" description="Disordered" evidence="1">
    <location>
        <begin position="1"/>
        <end position="48"/>
    </location>
</feature>
<dbReference type="OrthoDB" id="10344625at2759"/>
<keyword evidence="3" id="KW-1185">Reference proteome</keyword>
<proteinExistence type="predicted"/>
<sequence length="48" mass="5179">MSSCTAENKGSKFATATKWAREASCHSSSEDDVTFVESNPLSSRGHSR</sequence>
<dbReference type="EMBL" id="MLQL01000027">
    <property type="protein sequence ID" value="OQE16587.1"/>
    <property type="molecule type" value="Genomic_DNA"/>
</dbReference>
<organism evidence="2 3">
    <name type="scientific">Penicillium flavigenum</name>
    <dbReference type="NCBI Taxonomy" id="254877"/>
    <lineage>
        <taxon>Eukaryota</taxon>
        <taxon>Fungi</taxon>
        <taxon>Dikarya</taxon>
        <taxon>Ascomycota</taxon>
        <taxon>Pezizomycotina</taxon>
        <taxon>Eurotiomycetes</taxon>
        <taxon>Eurotiomycetidae</taxon>
        <taxon>Eurotiales</taxon>
        <taxon>Aspergillaceae</taxon>
        <taxon>Penicillium</taxon>
    </lineage>
</organism>
<evidence type="ECO:0000313" key="2">
    <source>
        <dbReference type="EMBL" id="OQE16587.1"/>
    </source>
</evidence>
<reference evidence="3" key="1">
    <citation type="journal article" date="2017" name="Nat. Microbiol.">
        <title>Global analysis of biosynthetic gene clusters reveals vast potential of secondary metabolite production in Penicillium species.</title>
        <authorList>
            <person name="Nielsen J.C."/>
            <person name="Grijseels S."/>
            <person name="Prigent S."/>
            <person name="Ji B."/>
            <person name="Dainat J."/>
            <person name="Nielsen K.F."/>
            <person name="Frisvad J.C."/>
            <person name="Workman M."/>
            <person name="Nielsen J."/>
        </authorList>
    </citation>
    <scope>NUCLEOTIDE SEQUENCE [LARGE SCALE GENOMIC DNA]</scope>
    <source>
        <strain evidence="3">IBT 14082</strain>
    </source>
</reference>
<gene>
    <name evidence="2" type="ORF">PENFLA_c027G03589</name>
</gene>
<comment type="caution">
    <text evidence="2">The sequence shown here is derived from an EMBL/GenBank/DDBJ whole genome shotgun (WGS) entry which is preliminary data.</text>
</comment>
<protein>
    <submittedName>
        <fullName evidence="2">Uncharacterized protein</fullName>
    </submittedName>
</protein>
<accession>A0A1V6SRC2</accession>
<evidence type="ECO:0000256" key="1">
    <source>
        <dbReference type="SAM" id="MobiDB-lite"/>
    </source>
</evidence>
<dbReference type="Proteomes" id="UP000191342">
    <property type="component" value="Unassembled WGS sequence"/>
</dbReference>
<feature type="compositionally biased region" description="Polar residues" evidence="1">
    <location>
        <begin position="36"/>
        <end position="48"/>
    </location>
</feature>
<dbReference type="AlphaFoldDB" id="A0A1V6SRC2"/>
<name>A0A1V6SRC2_9EURO</name>
<evidence type="ECO:0000313" key="3">
    <source>
        <dbReference type="Proteomes" id="UP000191342"/>
    </source>
</evidence>